<dbReference type="Pfam" id="PF10282">
    <property type="entry name" value="Lactonase"/>
    <property type="match status" value="1"/>
</dbReference>
<evidence type="ECO:0008006" key="4">
    <source>
        <dbReference type="Google" id="ProtNLM"/>
    </source>
</evidence>
<name>A0A553HZA5_9PEZI</name>
<gene>
    <name evidence="2" type="ORF">FHL15_005861</name>
</gene>
<dbReference type="Gene3D" id="2.130.10.10">
    <property type="entry name" value="YVTN repeat-like/Quinoprotein amine dehydrogenase"/>
    <property type="match status" value="1"/>
</dbReference>
<comment type="caution">
    <text evidence="2">The sequence shown here is derived from an EMBL/GenBank/DDBJ whole genome shotgun (WGS) entry which is preliminary data.</text>
</comment>
<proteinExistence type="inferred from homology"/>
<accession>A0A553HZA5</accession>
<evidence type="ECO:0000256" key="1">
    <source>
        <dbReference type="ARBA" id="ARBA00005564"/>
    </source>
</evidence>
<dbReference type="InterPro" id="IPR015943">
    <property type="entry name" value="WD40/YVTN_repeat-like_dom_sf"/>
</dbReference>
<dbReference type="Proteomes" id="UP000319160">
    <property type="component" value="Unassembled WGS sequence"/>
</dbReference>
<dbReference type="OrthoDB" id="9972196at2759"/>
<dbReference type="InterPro" id="IPR019405">
    <property type="entry name" value="Lactonase_7-beta_prop"/>
</dbReference>
<sequence>MLRLVNFQSASTVLECRMDRQALEVCPDLTQPGSGSLPHVVIGFVVPWLDIQPIRREFGRQSYARRLSKRSIADLRGNSATSRGLETRIMSTKLDLTYYFAVAYQQQSINTSPHRDKSIINRAHSTYEEYYGCVWGAVVPALPTHRTPLNSAVNECAITAPLHWSPVSLQSRTHVSTHPTVRGTFGKSFRIIAILRSRNQPKRPAQLSNGPLKLCFLHNAVQMIDRKGPNAVSSKAENRNFEMPLLNFIVPALLGLPAHVLGVNLLASHYTGKIYSLSFNNNTLTVGSSTSGAGTLPAWLGLDTSGGAKTIYSVDEDWFGSGVLASFTVGANGSLTQTGKLTSSGASVHGTPYANAKFFATVEYDPSTLTTYALPFQGSGRLLQQFKFNMTAPGPNPRQNAPHPHAAHVDPTGRFLLVPDLGADLIRIFSINPTSGQLVACPPGEAAPGDGPRHGAFWAPKSGNSTEGLMLYTVNELGNSVTAWSTSYSEGKCLSLKRTQTLPTYAAGKALAAGSKAAEVHVKGNFVYAANRADQTFGAQQDSLATYAISAATGAISFVEATNAHSWFPRTFQINNAGDLVAVGGQTSSNVAIIKRDPVTGKLGDLVADVKVATPGREQEEDGLSAVIWVE</sequence>
<evidence type="ECO:0000313" key="2">
    <source>
        <dbReference type="EMBL" id="TRX93282.1"/>
    </source>
</evidence>
<dbReference type="STRING" id="2512241.A0A553HZA5"/>
<dbReference type="PANTHER" id="PTHR30344:SF1">
    <property type="entry name" value="6-PHOSPHOGLUCONOLACTONASE"/>
    <property type="match status" value="1"/>
</dbReference>
<comment type="similarity">
    <text evidence="1">Belongs to the cycloisomerase 2 family.</text>
</comment>
<dbReference type="AlphaFoldDB" id="A0A553HZA5"/>
<evidence type="ECO:0000313" key="3">
    <source>
        <dbReference type="Proteomes" id="UP000319160"/>
    </source>
</evidence>
<organism evidence="2 3">
    <name type="scientific">Xylaria flabelliformis</name>
    <dbReference type="NCBI Taxonomy" id="2512241"/>
    <lineage>
        <taxon>Eukaryota</taxon>
        <taxon>Fungi</taxon>
        <taxon>Dikarya</taxon>
        <taxon>Ascomycota</taxon>
        <taxon>Pezizomycotina</taxon>
        <taxon>Sordariomycetes</taxon>
        <taxon>Xylariomycetidae</taxon>
        <taxon>Xylariales</taxon>
        <taxon>Xylariaceae</taxon>
        <taxon>Xylaria</taxon>
    </lineage>
</organism>
<dbReference type="GO" id="GO:0017057">
    <property type="term" value="F:6-phosphogluconolactonase activity"/>
    <property type="evidence" value="ECO:0007669"/>
    <property type="project" value="TreeGrafter"/>
</dbReference>
<dbReference type="PANTHER" id="PTHR30344">
    <property type="entry name" value="6-PHOSPHOGLUCONOLACTONASE-RELATED"/>
    <property type="match status" value="1"/>
</dbReference>
<dbReference type="InterPro" id="IPR011048">
    <property type="entry name" value="Haem_d1_sf"/>
</dbReference>
<reference evidence="3" key="1">
    <citation type="submission" date="2019-06" db="EMBL/GenBank/DDBJ databases">
        <title>Draft genome sequence of the griseofulvin-producing fungus Xylaria cubensis strain G536.</title>
        <authorList>
            <person name="Mead M.E."/>
            <person name="Raja H.A."/>
            <person name="Steenwyk J.L."/>
            <person name="Knowles S.L."/>
            <person name="Oberlies N.H."/>
            <person name="Rokas A."/>
        </authorList>
    </citation>
    <scope>NUCLEOTIDE SEQUENCE [LARGE SCALE GENOMIC DNA]</scope>
    <source>
        <strain evidence="3">G536</strain>
    </source>
</reference>
<dbReference type="InterPro" id="IPR050282">
    <property type="entry name" value="Cycloisomerase_2"/>
</dbReference>
<dbReference type="SUPFAM" id="SSF51004">
    <property type="entry name" value="C-terminal (heme d1) domain of cytochrome cd1-nitrite reductase"/>
    <property type="match status" value="1"/>
</dbReference>
<keyword evidence="3" id="KW-1185">Reference proteome</keyword>
<dbReference type="EMBL" id="VFLP01000030">
    <property type="protein sequence ID" value="TRX93282.1"/>
    <property type="molecule type" value="Genomic_DNA"/>
</dbReference>
<protein>
    <recommendedName>
        <fullName evidence="4">Isomerase YbhE</fullName>
    </recommendedName>
</protein>